<gene>
    <name evidence="1" type="ORF">SAMN02910406_01088</name>
</gene>
<sequence length="66" mass="7797">MNRNTDTTFTKEEQKNPRYELNSVREYKIGHTTYIVKTYFDLECGESLEDLLQRLVSKEICKAMSS</sequence>
<organism evidence="1 2">
    <name type="scientific">Ruminococcus albus</name>
    <dbReference type="NCBI Taxonomy" id="1264"/>
    <lineage>
        <taxon>Bacteria</taxon>
        <taxon>Bacillati</taxon>
        <taxon>Bacillota</taxon>
        <taxon>Clostridia</taxon>
        <taxon>Eubacteriales</taxon>
        <taxon>Oscillospiraceae</taxon>
        <taxon>Ruminococcus</taxon>
    </lineage>
</organism>
<accession>A0A1I1GEZ0</accession>
<reference evidence="1 2" key="1">
    <citation type="submission" date="2016-10" db="EMBL/GenBank/DDBJ databases">
        <authorList>
            <person name="de Groot N.N."/>
        </authorList>
    </citation>
    <scope>NUCLEOTIDE SEQUENCE [LARGE SCALE GENOMIC DNA]</scope>
    <source>
        <strain evidence="1 2">AR67</strain>
    </source>
</reference>
<evidence type="ECO:0000313" key="2">
    <source>
        <dbReference type="Proteomes" id="UP000182192"/>
    </source>
</evidence>
<dbReference type="AlphaFoldDB" id="A0A1I1GEZ0"/>
<dbReference type="Proteomes" id="UP000182192">
    <property type="component" value="Unassembled WGS sequence"/>
</dbReference>
<proteinExistence type="predicted"/>
<evidence type="ECO:0000313" key="1">
    <source>
        <dbReference type="EMBL" id="SFC07730.1"/>
    </source>
</evidence>
<dbReference type="RefSeq" id="WP_074960548.1">
    <property type="nucleotide sequence ID" value="NZ_FOKQ01000007.1"/>
</dbReference>
<dbReference type="EMBL" id="FOKQ01000007">
    <property type="protein sequence ID" value="SFC07730.1"/>
    <property type="molecule type" value="Genomic_DNA"/>
</dbReference>
<name>A0A1I1GEZ0_RUMAL</name>
<protein>
    <submittedName>
        <fullName evidence="1">Transposon-encoded protein TnpW</fullName>
    </submittedName>
</protein>